<dbReference type="AlphaFoldDB" id="A0A238YM11"/>
<organism evidence="1 2">
    <name type="scientific">Lutibacter agarilyticus</name>
    <dbReference type="NCBI Taxonomy" id="1109740"/>
    <lineage>
        <taxon>Bacteria</taxon>
        <taxon>Pseudomonadati</taxon>
        <taxon>Bacteroidota</taxon>
        <taxon>Flavobacteriia</taxon>
        <taxon>Flavobacteriales</taxon>
        <taxon>Flavobacteriaceae</taxon>
        <taxon>Lutibacter</taxon>
    </lineage>
</organism>
<proteinExistence type="predicted"/>
<keyword evidence="2" id="KW-1185">Reference proteome</keyword>
<accession>A0A238YM11</accession>
<dbReference type="OrthoDB" id="1139121at2"/>
<dbReference type="RefSeq" id="WP_089382592.1">
    <property type="nucleotide sequence ID" value="NZ_FZNT01000010.1"/>
</dbReference>
<reference evidence="1 2" key="1">
    <citation type="submission" date="2017-06" db="EMBL/GenBank/DDBJ databases">
        <authorList>
            <person name="Kim H.J."/>
            <person name="Triplett B.A."/>
        </authorList>
    </citation>
    <scope>NUCLEOTIDE SEQUENCE [LARGE SCALE GENOMIC DNA]</scope>
    <source>
        <strain evidence="1 2">DSM 29150</strain>
    </source>
</reference>
<evidence type="ECO:0000313" key="1">
    <source>
        <dbReference type="EMBL" id="SNR72296.1"/>
    </source>
</evidence>
<sequence>MMKTKLKKDWQGAEKTIEEMHNDARLWKSEVNFIEDEIRFLEHLLSFNYIELLHVGLYKKIEYFVNELTTQKKNGKTLLKLIKEHELVLADLISKNSATENKIFLKKHRNLHNKIEKYFYFFKNNKKQIFKIIEKIMREKNKKMLLNS</sequence>
<protein>
    <submittedName>
        <fullName evidence="1">Uncharacterized protein</fullName>
    </submittedName>
</protein>
<name>A0A238YM11_9FLAO</name>
<evidence type="ECO:0000313" key="2">
    <source>
        <dbReference type="Proteomes" id="UP000198384"/>
    </source>
</evidence>
<dbReference type="EMBL" id="FZNT01000010">
    <property type="protein sequence ID" value="SNR72296.1"/>
    <property type="molecule type" value="Genomic_DNA"/>
</dbReference>
<dbReference type="Proteomes" id="UP000198384">
    <property type="component" value="Unassembled WGS sequence"/>
</dbReference>
<gene>
    <name evidence="1" type="ORF">SAMN06265371_11019</name>
</gene>